<keyword evidence="1" id="KW-1133">Transmembrane helix</keyword>
<gene>
    <name evidence="2" type="ORF">AB4874_08325</name>
</gene>
<evidence type="ECO:0000256" key="1">
    <source>
        <dbReference type="SAM" id="Phobius"/>
    </source>
</evidence>
<protein>
    <submittedName>
        <fullName evidence="2">Pilus assembly protein</fullName>
    </submittedName>
</protein>
<dbReference type="EMBL" id="JBFRYC010000003">
    <property type="protein sequence ID" value="MEX1661663.1"/>
    <property type="molecule type" value="Genomic_DNA"/>
</dbReference>
<proteinExistence type="predicted"/>
<organism evidence="2 3">
    <name type="scientific">Thioclava arctica</name>
    <dbReference type="NCBI Taxonomy" id="3238301"/>
    <lineage>
        <taxon>Bacteria</taxon>
        <taxon>Pseudomonadati</taxon>
        <taxon>Pseudomonadota</taxon>
        <taxon>Alphaproteobacteria</taxon>
        <taxon>Rhodobacterales</taxon>
        <taxon>Paracoccaceae</taxon>
        <taxon>Thioclava</taxon>
    </lineage>
</organism>
<reference evidence="2 3" key="1">
    <citation type="journal article" date="2011" name="Int. J. Syst. Evol. Microbiol.">
        <title>Zhongshania antarctica gen. nov., sp. nov. and Zhongshania guokunii sp. nov., gammaproteobacteria respectively isolated from coastal attached (fast) ice and surface seawater of the Antarctic.</title>
        <authorList>
            <person name="Li H.J."/>
            <person name="Zhang X.Y."/>
            <person name="Chen C.X."/>
            <person name="Zhang Y.J."/>
            <person name="Gao Z.M."/>
            <person name="Yu Y."/>
            <person name="Chen X.L."/>
            <person name="Chen B."/>
            <person name="Zhang Y.Z."/>
        </authorList>
    </citation>
    <scope>NUCLEOTIDE SEQUENCE [LARGE SCALE GENOMIC DNA]</scope>
    <source>
        <strain evidence="2 3">15-R06ZXC-3</strain>
    </source>
</reference>
<keyword evidence="1" id="KW-0812">Transmembrane</keyword>
<comment type="caution">
    <text evidence="2">The sequence shown here is derived from an EMBL/GenBank/DDBJ whole genome shotgun (WGS) entry which is preliminary data.</text>
</comment>
<dbReference type="Proteomes" id="UP001557465">
    <property type="component" value="Unassembled WGS sequence"/>
</dbReference>
<keyword evidence="1" id="KW-0472">Membrane</keyword>
<evidence type="ECO:0000313" key="3">
    <source>
        <dbReference type="Proteomes" id="UP001557465"/>
    </source>
</evidence>
<evidence type="ECO:0000313" key="2">
    <source>
        <dbReference type="EMBL" id="MEX1661663.1"/>
    </source>
</evidence>
<keyword evidence="3" id="KW-1185">Reference proteome</keyword>
<name>A0ABV3TL39_9RHOB</name>
<feature type="transmembrane region" description="Helical" evidence="1">
    <location>
        <begin position="21"/>
        <end position="43"/>
    </location>
</feature>
<accession>A0ABV3TL39</accession>
<sequence>MNKTLLSKFRVFLRGEDGAVTVDWVVLTAAIVSLGMLVGVVIWSKTGTAAGNIATFIGERSINTSSF</sequence>